<keyword evidence="1" id="KW-0472">Membrane</keyword>
<name>A0A447GB55_9MYCO</name>
<evidence type="ECO:0008006" key="4">
    <source>
        <dbReference type="Google" id="ProtNLM"/>
    </source>
</evidence>
<feature type="transmembrane region" description="Helical" evidence="1">
    <location>
        <begin position="146"/>
        <end position="166"/>
    </location>
</feature>
<dbReference type="Pfam" id="PF19656">
    <property type="entry name" value="DUF6159"/>
    <property type="match status" value="1"/>
</dbReference>
<dbReference type="KEGG" id="mbai:MB901379_01240"/>
<keyword evidence="3" id="KW-1185">Reference proteome</keyword>
<feature type="transmembrane region" description="Helical" evidence="1">
    <location>
        <begin position="25"/>
        <end position="45"/>
    </location>
</feature>
<dbReference type="AlphaFoldDB" id="A0A447GB55"/>
<keyword evidence="1" id="KW-0812">Transmembrane</keyword>
<evidence type="ECO:0000313" key="3">
    <source>
        <dbReference type="Proteomes" id="UP000269998"/>
    </source>
</evidence>
<dbReference type="InterPro" id="IPR046157">
    <property type="entry name" value="DUF6159"/>
</dbReference>
<feature type="transmembrane region" description="Helical" evidence="1">
    <location>
        <begin position="65"/>
        <end position="93"/>
    </location>
</feature>
<dbReference type="OrthoDB" id="4697240at2"/>
<feature type="transmembrane region" description="Helical" evidence="1">
    <location>
        <begin position="225"/>
        <end position="244"/>
    </location>
</feature>
<dbReference type="Proteomes" id="UP000269998">
    <property type="component" value="Chromosome"/>
</dbReference>
<accession>A0A447GB55</accession>
<dbReference type="RefSeq" id="WP_158015797.1">
    <property type="nucleotide sequence ID" value="NZ_CBCSKE010000006.1"/>
</dbReference>
<keyword evidence="1" id="KW-1133">Transmembrane helix</keyword>
<proteinExistence type="predicted"/>
<organism evidence="2 3">
    <name type="scientific">Mycobacterium basiliense</name>
    <dbReference type="NCBI Taxonomy" id="2094119"/>
    <lineage>
        <taxon>Bacteria</taxon>
        <taxon>Bacillati</taxon>
        <taxon>Actinomycetota</taxon>
        <taxon>Actinomycetes</taxon>
        <taxon>Mycobacteriales</taxon>
        <taxon>Mycobacteriaceae</taxon>
        <taxon>Mycobacterium</taxon>
    </lineage>
</organism>
<gene>
    <name evidence="2" type="ORF">MB901379_01240</name>
</gene>
<feature type="transmembrane region" description="Helical" evidence="1">
    <location>
        <begin position="193"/>
        <end position="219"/>
    </location>
</feature>
<dbReference type="EMBL" id="LR130759">
    <property type="protein sequence ID" value="VDM87696.1"/>
    <property type="molecule type" value="Genomic_DNA"/>
</dbReference>
<reference evidence="3" key="1">
    <citation type="submission" date="2018-02" db="EMBL/GenBank/DDBJ databases">
        <authorList>
            <person name="Seth-Smith MB H."/>
            <person name="Seth-Smith H."/>
        </authorList>
    </citation>
    <scope>NUCLEOTIDE SEQUENCE [LARGE SCALE GENOMIC DNA]</scope>
</reference>
<evidence type="ECO:0000256" key="1">
    <source>
        <dbReference type="SAM" id="Phobius"/>
    </source>
</evidence>
<protein>
    <recommendedName>
        <fullName evidence="4">Glycerophosphoryl diester phosphodiesterase membrane domain-containing protein</fullName>
    </recommendedName>
</protein>
<sequence>MGSIKRGWALTGQSWRVLKSDLSPLMIFPLLSTVFAILATAAIWAPTLIVRGVFDGQQVDSRDPIFYIAGLATAYLSTFIAIFFNVALAACAVRSMRGEDTKVSEGVIAAMHRLGPILGWTFVATTVGLILRALEERLPLLGKIAVWLTGAAWAIATFFVVPVVALEGTGPIASLKRSAAVVKARWGESATGAATITVVIWLVSIAIVVAGAGGAIGFLAIGQPVLAAVVVAITVAAIIIVSLISSALGQIFRVAVYQYAVSGQAPVGFDGQLLQAAFQRR</sequence>
<evidence type="ECO:0000313" key="2">
    <source>
        <dbReference type="EMBL" id="VDM87696.1"/>
    </source>
</evidence>
<feature type="transmembrane region" description="Helical" evidence="1">
    <location>
        <begin position="114"/>
        <end position="134"/>
    </location>
</feature>